<name>A0A126G1S0_WILSC</name>
<dbReference type="SUPFAM" id="SSF48452">
    <property type="entry name" value="TPR-like"/>
    <property type="match status" value="1"/>
</dbReference>
<dbReference type="Pfam" id="PF13181">
    <property type="entry name" value="TPR_8"/>
    <property type="match status" value="1"/>
</dbReference>
<keyword evidence="2" id="KW-0472">Membrane</keyword>
<dbReference type="SMART" id="SM00028">
    <property type="entry name" value="TPR"/>
    <property type="match status" value="2"/>
</dbReference>
<keyword evidence="2" id="KW-1133">Transmembrane helix</keyword>
<feature type="repeat" description="TPR" evidence="1">
    <location>
        <begin position="95"/>
        <end position="128"/>
    </location>
</feature>
<sequence>MLVALPIFYLSILTIFLICLSWIITKQLKTIFLLESQFKYFVDKRQNGILGADEIFAFARVCVAKKLFVNAIVESQAVLQDKSYFTIANNNDIMSKLYNMLGFIYYEAGHSAFAKNFYLRAIDMNSNYIVALNNLAKIYEDIKNFRKAEDLYQQVLKINSSNETATRRMQSISKLKNL</sequence>
<geneLocation type="plastid" evidence="3"/>
<dbReference type="PROSITE" id="PS50005">
    <property type="entry name" value="TPR"/>
    <property type="match status" value="2"/>
</dbReference>
<dbReference type="GeneID" id="26939072"/>
<dbReference type="AlphaFoldDB" id="A0A126G1S0"/>
<keyword evidence="3" id="KW-0934">Plastid</keyword>
<gene>
    <name evidence="3" type="primary">ycf37</name>
</gene>
<dbReference type="InterPro" id="IPR019734">
    <property type="entry name" value="TPR_rpt"/>
</dbReference>
<evidence type="ECO:0000256" key="1">
    <source>
        <dbReference type="PROSITE-ProRule" id="PRU00339"/>
    </source>
</evidence>
<proteinExistence type="predicted"/>
<reference evidence="3" key="1">
    <citation type="submission" date="2015-03" db="EMBL/GenBank/DDBJ databases">
        <title>Plastid genome analysis of the type material of Wildemania schizophylla (Bangiales, Rhodophyta).</title>
        <authorList>
            <person name="Hughey J.R."/>
        </authorList>
    </citation>
    <scope>NUCLEOTIDE SEQUENCE</scope>
</reference>
<feature type="repeat" description="TPR" evidence="1">
    <location>
        <begin position="129"/>
        <end position="162"/>
    </location>
</feature>
<feature type="transmembrane region" description="Helical" evidence="2">
    <location>
        <begin position="6"/>
        <end position="24"/>
    </location>
</feature>
<organism evidence="3">
    <name type="scientific">Wildemania schizophylla</name>
    <name type="common">Red alga</name>
    <name type="synonym">Porphyra schizophylla</name>
    <dbReference type="NCBI Taxonomy" id="1134705"/>
    <lineage>
        <taxon>Eukaryota</taxon>
        <taxon>Rhodophyta</taxon>
        <taxon>Bangiophyceae</taxon>
        <taxon>Bangiales</taxon>
        <taxon>Bangiaceae</taxon>
        <taxon>Wildemania</taxon>
    </lineage>
</organism>
<keyword evidence="1" id="KW-0802">TPR repeat</keyword>
<dbReference type="RefSeq" id="YP_009237287.1">
    <property type="nucleotide sequence ID" value="NC_029576.1"/>
</dbReference>
<evidence type="ECO:0000313" key="3">
    <source>
        <dbReference type="EMBL" id="AKS28334.1"/>
    </source>
</evidence>
<dbReference type="InterPro" id="IPR011990">
    <property type="entry name" value="TPR-like_helical_dom_sf"/>
</dbReference>
<keyword evidence="2" id="KW-0812">Transmembrane</keyword>
<dbReference type="EMBL" id="KR020505">
    <property type="protein sequence ID" value="AKS28334.1"/>
    <property type="molecule type" value="Genomic_DNA"/>
</dbReference>
<evidence type="ECO:0000256" key="2">
    <source>
        <dbReference type="SAM" id="Phobius"/>
    </source>
</evidence>
<dbReference type="Gene3D" id="1.25.40.10">
    <property type="entry name" value="Tetratricopeptide repeat domain"/>
    <property type="match status" value="1"/>
</dbReference>
<accession>A0A126G1S0</accession>
<dbReference type="Pfam" id="PF00515">
    <property type="entry name" value="TPR_1"/>
    <property type="match status" value="1"/>
</dbReference>
<protein>
    <submittedName>
        <fullName evidence="3">Uncharacterized protein</fullName>
    </submittedName>
</protein>